<protein>
    <recommendedName>
        <fullName evidence="3">Restriction endonuclease domain-containing protein</fullName>
    </recommendedName>
</protein>
<comment type="caution">
    <text evidence="1">The sequence shown here is derived from an EMBL/GenBank/DDBJ whole genome shotgun (WGS) entry which is preliminary data.</text>
</comment>
<name>A0ABR6XP45_9BURK</name>
<evidence type="ECO:0000313" key="2">
    <source>
        <dbReference type="Proteomes" id="UP000643610"/>
    </source>
</evidence>
<dbReference type="EMBL" id="JACOFU010000002">
    <property type="protein sequence ID" value="MBC3831173.1"/>
    <property type="molecule type" value="Genomic_DNA"/>
</dbReference>
<proteinExistence type="predicted"/>
<gene>
    <name evidence="1" type="ORF">H8K33_06620</name>
</gene>
<dbReference type="RefSeq" id="WP_186890194.1">
    <property type="nucleotide sequence ID" value="NZ_JACOFU010000002.1"/>
</dbReference>
<dbReference type="Proteomes" id="UP000643610">
    <property type="component" value="Unassembled WGS sequence"/>
</dbReference>
<reference evidence="1 2" key="1">
    <citation type="submission" date="2020-08" db="EMBL/GenBank/DDBJ databases">
        <title>Novel species isolated from subtropical streams in China.</title>
        <authorList>
            <person name="Lu H."/>
        </authorList>
    </citation>
    <scope>NUCLEOTIDE SEQUENCE [LARGE SCALE GENOMIC DNA]</scope>
    <source>
        <strain evidence="1 2">KCTC 52442</strain>
    </source>
</reference>
<sequence>MAIIFYEYMQQPRYWLAHDENGYWLVPAKEQGWHDRSVFVGHAINLIPLRDFDGIDLGLPVD</sequence>
<accession>A0ABR6XP45</accession>
<organism evidence="1 2">
    <name type="scientific">Undibacterium amnicola</name>
    <dbReference type="NCBI Taxonomy" id="1834038"/>
    <lineage>
        <taxon>Bacteria</taxon>
        <taxon>Pseudomonadati</taxon>
        <taxon>Pseudomonadota</taxon>
        <taxon>Betaproteobacteria</taxon>
        <taxon>Burkholderiales</taxon>
        <taxon>Oxalobacteraceae</taxon>
        <taxon>Undibacterium</taxon>
    </lineage>
</organism>
<keyword evidence="2" id="KW-1185">Reference proteome</keyword>
<evidence type="ECO:0008006" key="3">
    <source>
        <dbReference type="Google" id="ProtNLM"/>
    </source>
</evidence>
<evidence type="ECO:0000313" key="1">
    <source>
        <dbReference type="EMBL" id="MBC3831173.1"/>
    </source>
</evidence>